<dbReference type="InterPro" id="IPR005135">
    <property type="entry name" value="Endo/exonuclease/phosphatase"/>
</dbReference>
<comment type="caution">
    <text evidence="2">The sequence shown here is derived from an EMBL/GenBank/DDBJ whole genome shotgun (WGS) entry which is preliminary data.</text>
</comment>
<organism evidence="2 3">
    <name type="scientific">Paenibacillus aestuarii</name>
    <dbReference type="NCBI Taxonomy" id="516965"/>
    <lineage>
        <taxon>Bacteria</taxon>
        <taxon>Bacillati</taxon>
        <taxon>Bacillota</taxon>
        <taxon>Bacilli</taxon>
        <taxon>Bacillales</taxon>
        <taxon>Paenibacillaceae</taxon>
        <taxon>Paenibacillus</taxon>
    </lineage>
</organism>
<dbReference type="RefSeq" id="WP_270880438.1">
    <property type="nucleotide sequence ID" value="NZ_JAQFVF010000033.1"/>
</dbReference>
<keyword evidence="3" id="KW-1185">Reference proteome</keyword>
<evidence type="ECO:0000259" key="1">
    <source>
        <dbReference type="Pfam" id="PF03372"/>
    </source>
</evidence>
<feature type="domain" description="Endonuclease/exonuclease/phosphatase" evidence="1">
    <location>
        <begin position="52"/>
        <end position="243"/>
    </location>
</feature>
<dbReference type="PANTHER" id="PTHR14859:SF15">
    <property type="entry name" value="ENDONUCLEASE_EXONUCLEASE_PHOSPHATASE DOMAIN-CONTAINING PROTEIN"/>
    <property type="match status" value="1"/>
</dbReference>
<gene>
    <name evidence="2" type="ORF">ACFPOG_01225</name>
</gene>
<dbReference type="Proteomes" id="UP001596044">
    <property type="component" value="Unassembled WGS sequence"/>
</dbReference>
<name>A0ABW0K0Z6_9BACL</name>
<dbReference type="PANTHER" id="PTHR14859">
    <property type="entry name" value="CALCOFLUOR WHITE HYPERSENSITIVE PROTEIN PRECURSOR"/>
    <property type="match status" value="1"/>
</dbReference>
<reference evidence="3" key="1">
    <citation type="journal article" date="2019" name="Int. J. Syst. Evol. Microbiol.">
        <title>The Global Catalogue of Microorganisms (GCM) 10K type strain sequencing project: providing services to taxonomists for standard genome sequencing and annotation.</title>
        <authorList>
            <consortium name="The Broad Institute Genomics Platform"/>
            <consortium name="The Broad Institute Genome Sequencing Center for Infectious Disease"/>
            <person name="Wu L."/>
            <person name="Ma J."/>
        </authorList>
    </citation>
    <scope>NUCLEOTIDE SEQUENCE [LARGE SCALE GENOMIC DNA]</scope>
    <source>
        <strain evidence="3">KACC 11904</strain>
    </source>
</reference>
<accession>A0ABW0K0Z6</accession>
<dbReference type="SUPFAM" id="SSF56219">
    <property type="entry name" value="DNase I-like"/>
    <property type="match status" value="1"/>
</dbReference>
<sequence>MKRTQRVHLTILAGLLLLLILQPSASYIGSAISNNHSLPANVPATPASFTIMTFNIHHGEGLDGKVNLYRIADLLKQQHADVIALQEVDRYRLRSGFVDQAGELAALLGMHVVFSPSLTYSIGEYGNAILSRYPIELTSRTPLPGDQEPRSLLTATIRIGNADIQIANTHLGLSAHDRSVQLTACAQTLTGIQGPLVIVGDFNTPSAPQQLAARLHAVQPLALGSGMGSTFDGGGAIDSIISSLPALQPAWTVRSEASDHYPVVARLQLGSVLRV</sequence>
<keyword evidence="2" id="KW-0540">Nuclease</keyword>
<dbReference type="InterPro" id="IPR051916">
    <property type="entry name" value="GPI-anchor_lipid_remodeler"/>
</dbReference>
<dbReference type="EMBL" id="JBHSMJ010000004">
    <property type="protein sequence ID" value="MFC5446870.1"/>
    <property type="molecule type" value="Genomic_DNA"/>
</dbReference>
<keyword evidence="2" id="KW-0378">Hydrolase</keyword>
<keyword evidence="2" id="KW-0255">Endonuclease</keyword>
<dbReference type="GO" id="GO:0004519">
    <property type="term" value="F:endonuclease activity"/>
    <property type="evidence" value="ECO:0007669"/>
    <property type="project" value="UniProtKB-KW"/>
</dbReference>
<protein>
    <submittedName>
        <fullName evidence="2">Endonuclease/exonuclease/phosphatase family protein</fullName>
    </submittedName>
</protein>
<dbReference type="InterPro" id="IPR036691">
    <property type="entry name" value="Endo/exonu/phosph_ase_sf"/>
</dbReference>
<evidence type="ECO:0000313" key="2">
    <source>
        <dbReference type="EMBL" id="MFC5446870.1"/>
    </source>
</evidence>
<dbReference type="Gene3D" id="3.60.10.10">
    <property type="entry name" value="Endonuclease/exonuclease/phosphatase"/>
    <property type="match status" value="1"/>
</dbReference>
<proteinExistence type="predicted"/>
<dbReference type="Pfam" id="PF03372">
    <property type="entry name" value="Exo_endo_phos"/>
    <property type="match status" value="1"/>
</dbReference>
<evidence type="ECO:0000313" key="3">
    <source>
        <dbReference type="Proteomes" id="UP001596044"/>
    </source>
</evidence>